<accession>A0A1H7V814</accession>
<dbReference type="InterPro" id="IPR010997">
    <property type="entry name" value="HRDC-like_sf"/>
</dbReference>
<dbReference type="GO" id="GO:0000166">
    <property type="term" value="F:nucleotide binding"/>
    <property type="evidence" value="ECO:0007669"/>
    <property type="project" value="InterPro"/>
</dbReference>
<sequence>MKADSWLWVDSASKVREAVEDMDQSLLIALDTEYDSLHYFREKLCLVQIRAAKRTYVFDPLNGIDLAFLRPYLADPRLLKITHAGDNDIRILKRDYNFEFNNLFDTQRAAHILGCRYLALSHIVERYLGVEIEKTKKMQRSKWELRPLSEGQLEYAVQDTVYLADLYRQLDERLCQRGMKDQARKVFEEMTAVSWREKTLDSLGHRKIKGYDTLTRDQQERLKRLYRWRFKKAKQTNRAMFLILSDQELLSLSKGKWQSDEELQSANILSSEKTNLYGCELGKTLSAAC</sequence>
<reference evidence="2 3" key="1">
    <citation type="submission" date="2016-10" db="EMBL/GenBank/DDBJ databases">
        <authorList>
            <person name="de Groot N.N."/>
        </authorList>
    </citation>
    <scope>NUCLEOTIDE SEQUENCE [LARGE SCALE GENOMIC DNA]</scope>
    <source>
        <strain evidence="2 3">DSM 8423</strain>
    </source>
</reference>
<dbReference type="Gene3D" id="1.10.150.80">
    <property type="entry name" value="HRDC domain"/>
    <property type="match status" value="1"/>
</dbReference>
<dbReference type="SUPFAM" id="SSF53098">
    <property type="entry name" value="Ribonuclease H-like"/>
    <property type="match status" value="1"/>
</dbReference>
<dbReference type="PROSITE" id="PS50967">
    <property type="entry name" value="HRDC"/>
    <property type="match status" value="1"/>
</dbReference>
<dbReference type="PANTHER" id="PTHR47649:SF1">
    <property type="entry name" value="RIBONUCLEASE D"/>
    <property type="match status" value="1"/>
</dbReference>
<dbReference type="Pfam" id="PF00570">
    <property type="entry name" value="HRDC"/>
    <property type="match status" value="1"/>
</dbReference>
<dbReference type="InterPro" id="IPR002562">
    <property type="entry name" value="3'-5'_exonuclease_dom"/>
</dbReference>
<dbReference type="Pfam" id="PF01612">
    <property type="entry name" value="DNA_pol_A_exo1"/>
    <property type="match status" value="1"/>
</dbReference>
<dbReference type="STRING" id="43775.SAMN04489760_10377"/>
<dbReference type="GO" id="GO:0006139">
    <property type="term" value="P:nucleobase-containing compound metabolic process"/>
    <property type="evidence" value="ECO:0007669"/>
    <property type="project" value="InterPro"/>
</dbReference>
<organism evidence="2 3">
    <name type="scientific">Syntrophus gentianae</name>
    <dbReference type="NCBI Taxonomy" id="43775"/>
    <lineage>
        <taxon>Bacteria</taxon>
        <taxon>Pseudomonadati</taxon>
        <taxon>Thermodesulfobacteriota</taxon>
        <taxon>Syntrophia</taxon>
        <taxon>Syntrophales</taxon>
        <taxon>Syntrophaceae</taxon>
        <taxon>Syntrophus</taxon>
    </lineage>
</organism>
<dbReference type="SMART" id="SM00474">
    <property type="entry name" value="35EXOc"/>
    <property type="match status" value="1"/>
</dbReference>
<dbReference type="OrthoDB" id="144122at2"/>
<dbReference type="PANTHER" id="PTHR47649">
    <property type="entry name" value="RIBONUCLEASE D"/>
    <property type="match status" value="1"/>
</dbReference>
<dbReference type="InterPro" id="IPR012337">
    <property type="entry name" value="RNaseH-like_sf"/>
</dbReference>
<dbReference type="EMBL" id="FOBS01000003">
    <property type="protein sequence ID" value="SEM05154.1"/>
    <property type="molecule type" value="Genomic_DNA"/>
</dbReference>
<evidence type="ECO:0000313" key="2">
    <source>
        <dbReference type="EMBL" id="SEM05154.1"/>
    </source>
</evidence>
<dbReference type="InterPro" id="IPR036397">
    <property type="entry name" value="RNaseH_sf"/>
</dbReference>
<dbReference type="Gene3D" id="3.30.420.10">
    <property type="entry name" value="Ribonuclease H-like superfamily/Ribonuclease H"/>
    <property type="match status" value="1"/>
</dbReference>
<dbReference type="InterPro" id="IPR051086">
    <property type="entry name" value="RNase_D-like"/>
</dbReference>
<keyword evidence="3" id="KW-1185">Reference proteome</keyword>
<dbReference type="Proteomes" id="UP000198744">
    <property type="component" value="Unassembled WGS sequence"/>
</dbReference>
<evidence type="ECO:0000259" key="1">
    <source>
        <dbReference type="PROSITE" id="PS50967"/>
    </source>
</evidence>
<dbReference type="AlphaFoldDB" id="A0A1H7V814"/>
<evidence type="ECO:0000313" key="3">
    <source>
        <dbReference type="Proteomes" id="UP000198744"/>
    </source>
</evidence>
<name>A0A1H7V814_9BACT</name>
<proteinExistence type="predicted"/>
<dbReference type="SUPFAM" id="SSF47819">
    <property type="entry name" value="HRDC-like"/>
    <property type="match status" value="1"/>
</dbReference>
<dbReference type="InterPro" id="IPR002121">
    <property type="entry name" value="HRDC_dom"/>
</dbReference>
<dbReference type="RefSeq" id="WP_093882217.1">
    <property type="nucleotide sequence ID" value="NZ_FOBS01000003.1"/>
</dbReference>
<gene>
    <name evidence="2" type="ORF">SAMN04489760_10377</name>
</gene>
<feature type="domain" description="HRDC" evidence="1">
    <location>
        <begin position="215"/>
        <end position="289"/>
    </location>
</feature>
<dbReference type="InterPro" id="IPR044876">
    <property type="entry name" value="HRDC_dom_sf"/>
</dbReference>
<dbReference type="GO" id="GO:0003676">
    <property type="term" value="F:nucleic acid binding"/>
    <property type="evidence" value="ECO:0007669"/>
    <property type="project" value="InterPro"/>
</dbReference>
<protein>
    <submittedName>
        <fullName evidence="2">Ribonuclease D</fullName>
    </submittedName>
</protein>
<dbReference type="CDD" id="cd06142">
    <property type="entry name" value="RNaseD_exo"/>
    <property type="match status" value="1"/>
</dbReference>
<dbReference type="GO" id="GO:0008408">
    <property type="term" value="F:3'-5' exonuclease activity"/>
    <property type="evidence" value="ECO:0007669"/>
    <property type="project" value="InterPro"/>
</dbReference>